<proteinExistence type="predicted"/>
<dbReference type="InterPro" id="IPR002818">
    <property type="entry name" value="DJ-1/PfpI"/>
</dbReference>
<evidence type="ECO:0000256" key="3">
    <source>
        <dbReference type="ARBA" id="ARBA00023163"/>
    </source>
</evidence>
<gene>
    <name evidence="5" type="ORF">CP977_02355</name>
</gene>
<dbReference type="InterPro" id="IPR009057">
    <property type="entry name" value="Homeodomain-like_sf"/>
</dbReference>
<dbReference type="SMART" id="SM00342">
    <property type="entry name" value="HTH_ARAC"/>
    <property type="match status" value="1"/>
</dbReference>
<reference evidence="5 6" key="1">
    <citation type="submission" date="2017-09" db="EMBL/GenBank/DDBJ databases">
        <authorList>
            <person name="Lee N."/>
            <person name="Cho B.-K."/>
        </authorList>
    </citation>
    <scope>NUCLEOTIDE SEQUENCE [LARGE SCALE GENOMIC DNA]</scope>
    <source>
        <strain evidence="5 6">ATCC 19740</strain>
    </source>
</reference>
<dbReference type="Gene3D" id="3.40.50.880">
    <property type="match status" value="1"/>
</dbReference>
<dbReference type="SUPFAM" id="SSF52317">
    <property type="entry name" value="Class I glutamine amidotransferase-like"/>
    <property type="match status" value="1"/>
</dbReference>
<organism evidence="5 6">
    <name type="scientific">Streptomyces cinereoruber</name>
    <dbReference type="NCBI Taxonomy" id="67260"/>
    <lineage>
        <taxon>Bacteria</taxon>
        <taxon>Bacillati</taxon>
        <taxon>Actinomycetota</taxon>
        <taxon>Actinomycetes</taxon>
        <taxon>Kitasatosporales</taxon>
        <taxon>Streptomycetaceae</taxon>
        <taxon>Streptomyces</taxon>
    </lineage>
</organism>
<feature type="domain" description="HTH araC/xylS-type" evidence="4">
    <location>
        <begin position="231"/>
        <end position="329"/>
    </location>
</feature>
<dbReference type="Gene3D" id="1.10.10.60">
    <property type="entry name" value="Homeodomain-like"/>
    <property type="match status" value="1"/>
</dbReference>
<name>A0ABX6B845_9ACTN</name>
<keyword evidence="3" id="KW-0804">Transcription</keyword>
<dbReference type="PROSITE" id="PS00041">
    <property type="entry name" value="HTH_ARAC_FAMILY_1"/>
    <property type="match status" value="1"/>
</dbReference>
<dbReference type="CDD" id="cd03137">
    <property type="entry name" value="GATase1_AraC_1"/>
    <property type="match status" value="1"/>
</dbReference>
<dbReference type="PROSITE" id="PS01124">
    <property type="entry name" value="HTH_ARAC_FAMILY_2"/>
    <property type="match status" value="1"/>
</dbReference>
<dbReference type="PANTHER" id="PTHR43130:SF3">
    <property type="entry name" value="HTH-TYPE TRANSCRIPTIONAL REGULATOR RV1931C"/>
    <property type="match status" value="1"/>
</dbReference>
<dbReference type="EMBL" id="CP023693">
    <property type="protein sequence ID" value="QEV31154.1"/>
    <property type="molecule type" value="Genomic_DNA"/>
</dbReference>
<sequence>MSVRDRVVRMGGRAERLVAVVGFEAAELLDIACVTTGLAMANGLGDVDVPYRVRVVGPGGGAIRCGTGLTLGSDESLERTRGPLDTLVVSGGLGVDRFAADARLVGHVRRLARESRRVASVCTGAGVLAAAGLLDGRRATTHWQFAPRLAARHPGVSVDPAPLWIRDGNVYTSAGVTSALDLTLAFVEEDHGSDLARRVARHLVVYMQRPGNQTQMSLFTAAPPPRDDTVRALVAHIAARPHDDLSTPVLAARAGMTPRHLTRLFTEHLGQSPGRYVRAVRTEAAAQLLVTTALPLSSVAVRCGFGTSESLRKAFADHYGVSPSRYRENMRSTGGR</sequence>
<dbReference type="SUPFAM" id="SSF46689">
    <property type="entry name" value="Homeodomain-like"/>
    <property type="match status" value="2"/>
</dbReference>
<dbReference type="Pfam" id="PF01965">
    <property type="entry name" value="DJ-1_PfpI"/>
    <property type="match status" value="1"/>
</dbReference>
<protein>
    <submittedName>
        <fullName evidence="5">GlxA family transcriptional regulator</fullName>
    </submittedName>
</protein>
<accession>A0ABX6B845</accession>
<dbReference type="InterPro" id="IPR018060">
    <property type="entry name" value="HTH_AraC"/>
</dbReference>
<keyword evidence="2" id="KW-0238">DNA-binding</keyword>
<dbReference type="PANTHER" id="PTHR43130">
    <property type="entry name" value="ARAC-FAMILY TRANSCRIPTIONAL REGULATOR"/>
    <property type="match status" value="1"/>
</dbReference>
<keyword evidence="6" id="KW-1185">Reference proteome</keyword>
<dbReference type="InterPro" id="IPR052158">
    <property type="entry name" value="INH-QAR"/>
</dbReference>
<evidence type="ECO:0000313" key="6">
    <source>
        <dbReference type="Proteomes" id="UP000326029"/>
    </source>
</evidence>
<evidence type="ECO:0000256" key="1">
    <source>
        <dbReference type="ARBA" id="ARBA00023015"/>
    </source>
</evidence>
<evidence type="ECO:0000313" key="5">
    <source>
        <dbReference type="EMBL" id="QEV31154.1"/>
    </source>
</evidence>
<evidence type="ECO:0000259" key="4">
    <source>
        <dbReference type="PROSITE" id="PS01124"/>
    </source>
</evidence>
<keyword evidence="1" id="KW-0805">Transcription regulation</keyword>
<dbReference type="Proteomes" id="UP000326029">
    <property type="component" value="Chromosome"/>
</dbReference>
<dbReference type="InterPro" id="IPR029062">
    <property type="entry name" value="Class_I_gatase-like"/>
</dbReference>
<dbReference type="InterPro" id="IPR018062">
    <property type="entry name" value="HTH_AraC-typ_CS"/>
</dbReference>
<evidence type="ECO:0000256" key="2">
    <source>
        <dbReference type="ARBA" id="ARBA00023125"/>
    </source>
</evidence>
<dbReference type="Pfam" id="PF12833">
    <property type="entry name" value="HTH_18"/>
    <property type="match status" value="1"/>
</dbReference>